<dbReference type="EMBL" id="CYGY02000014">
    <property type="protein sequence ID" value="SIT37792.1"/>
    <property type="molecule type" value="Genomic_DNA"/>
</dbReference>
<dbReference type="InterPro" id="IPR016169">
    <property type="entry name" value="FAD-bd_PCMH_sub2"/>
</dbReference>
<evidence type="ECO:0000313" key="6">
    <source>
        <dbReference type="Proteomes" id="UP000195569"/>
    </source>
</evidence>
<dbReference type="OrthoDB" id="9793944at2"/>
<dbReference type="GO" id="GO:0071949">
    <property type="term" value="F:FAD binding"/>
    <property type="evidence" value="ECO:0007669"/>
    <property type="project" value="InterPro"/>
</dbReference>
<dbReference type="Pfam" id="PF03450">
    <property type="entry name" value="CO_deh_flav_C"/>
    <property type="match status" value="1"/>
</dbReference>
<evidence type="ECO:0000256" key="3">
    <source>
        <dbReference type="ARBA" id="ARBA00023002"/>
    </source>
</evidence>
<keyword evidence="6" id="KW-1185">Reference proteome</keyword>
<dbReference type="Pfam" id="PF00941">
    <property type="entry name" value="FAD_binding_5"/>
    <property type="match status" value="1"/>
</dbReference>
<dbReference type="SMART" id="SM01092">
    <property type="entry name" value="CO_deh_flav_C"/>
    <property type="match status" value="1"/>
</dbReference>
<dbReference type="SUPFAM" id="SSF56176">
    <property type="entry name" value="FAD-binding/transporter-associated domain-like"/>
    <property type="match status" value="1"/>
</dbReference>
<dbReference type="Gene3D" id="3.30.390.50">
    <property type="entry name" value="CO dehydrogenase flavoprotein, C-terminal domain"/>
    <property type="match status" value="1"/>
</dbReference>
<comment type="caution">
    <text evidence="5">The sequence shown here is derived from an EMBL/GenBank/DDBJ whole genome shotgun (WGS) entry which is preliminary data.</text>
</comment>
<name>A0A1N7RSY8_9BURK</name>
<accession>A0A1N7RSY8</accession>
<dbReference type="GO" id="GO:0016491">
    <property type="term" value="F:oxidoreductase activity"/>
    <property type="evidence" value="ECO:0007669"/>
    <property type="project" value="UniProtKB-KW"/>
</dbReference>
<keyword evidence="2" id="KW-0274">FAD</keyword>
<dbReference type="SUPFAM" id="SSF55447">
    <property type="entry name" value="CO dehydrogenase flavoprotein C-terminal domain-like"/>
    <property type="match status" value="1"/>
</dbReference>
<dbReference type="PANTHER" id="PTHR42659">
    <property type="entry name" value="XANTHINE DEHYDROGENASE SUBUNIT C-RELATED"/>
    <property type="match status" value="1"/>
</dbReference>
<evidence type="ECO:0000256" key="2">
    <source>
        <dbReference type="ARBA" id="ARBA00022827"/>
    </source>
</evidence>
<keyword evidence="1" id="KW-0285">Flavoprotein</keyword>
<dbReference type="InterPro" id="IPR016167">
    <property type="entry name" value="FAD-bd_PCMH_sub1"/>
</dbReference>
<keyword evidence="3 5" id="KW-0560">Oxidoreductase</keyword>
<dbReference type="FunFam" id="3.30.465.10:FF:000017">
    <property type="entry name" value="Xanthine dehydrogenase, FAD binding subunit"/>
    <property type="match status" value="1"/>
</dbReference>
<dbReference type="InterPro" id="IPR016166">
    <property type="entry name" value="FAD-bd_PCMH"/>
</dbReference>
<dbReference type="RefSeq" id="WP_087733345.1">
    <property type="nucleotide sequence ID" value="NZ_CYGY02000014.1"/>
</dbReference>
<dbReference type="Gene3D" id="3.30.465.10">
    <property type="match status" value="1"/>
</dbReference>
<gene>
    <name evidence="5" type="primary">cutM</name>
    <name evidence="5" type="ORF">BN2476_140004</name>
</gene>
<sequence length="288" mass="30690">MIPRAFEYVRPDSLSEAIRLLVGGGEEAKLLSGGHSLLPMMKLRLASPGTLIDVSELADLRGITIDGNEVVIGAATTHAELEHHVELNRVLPMFATVGHQIADPTVRNRGTLGGSLAHADPSADWPAAMLALEANLDVVGAKGARSIAADSFFKGLFETALETDEIIVHVRVPVLPGRRVAYRKFRHPASGYAVVGVAVVLALQAGQCTGGRIAVTGLADHAYRANRAEAALEGYTGQLAQTEHLLDLAFHGVTPLEDRFADAEYRIQLGRTMLRRALADAMATDGSH</sequence>
<dbReference type="InterPro" id="IPR002346">
    <property type="entry name" value="Mopterin_DH_FAD-bd"/>
</dbReference>
<reference evidence="5" key="1">
    <citation type="submission" date="2016-12" db="EMBL/GenBank/DDBJ databases">
        <authorList>
            <person name="Moulin L."/>
        </authorList>
    </citation>
    <scope>NUCLEOTIDE SEQUENCE [LARGE SCALE GENOMIC DNA]</scope>
    <source>
        <strain evidence="5">STM 7183</strain>
    </source>
</reference>
<dbReference type="Gene3D" id="3.30.43.10">
    <property type="entry name" value="Uridine Diphospho-n-acetylenolpyruvylglucosamine Reductase, domain 2"/>
    <property type="match status" value="1"/>
</dbReference>
<dbReference type="PROSITE" id="PS51387">
    <property type="entry name" value="FAD_PCMH"/>
    <property type="match status" value="1"/>
</dbReference>
<evidence type="ECO:0000259" key="4">
    <source>
        <dbReference type="PROSITE" id="PS51387"/>
    </source>
</evidence>
<dbReference type="AlphaFoldDB" id="A0A1N7RSY8"/>
<dbReference type="InterPro" id="IPR005107">
    <property type="entry name" value="CO_DH_flav_C"/>
</dbReference>
<dbReference type="InterPro" id="IPR051312">
    <property type="entry name" value="Diverse_Substr_Oxidored"/>
</dbReference>
<dbReference type="Proteomes" id="UP000195569">
    <property type="component" value="Unassembled WGS sequence"/>
</dbReference>
<evidence type="ECO:0000256" key="1">
    <source>
        <dbReference type="ARBA" id="ARBA00022630"/>
    </source>
</evidence>
<dbReference type="InterPro" id="IPR036683">
    <property type="entry name" value="CO_DH_flav_C_dom_sf"/>
</dbReference>
<protein>
    <submittedName>
        <fullName evidence="5">Carbon monoxide dehydrogenase medium chain</fullName>
        <ecNumber evidence="5">1.2.99.2</ecNumber>
    </submittedName>
</protein>
<dbReference type="InterPro" id="IPR036318">
    <property type="entry name" value="FAD-bd_PCMH-like_sf"/>
</dbReference>
<dbReference type="PANTHER" id="PTHR42659:SF2">
    <property type="entry name" value="XANTHINE DEHYDROGENASE SUBUNIT C-RELATED"/>
    <property type="match status" value="1"/>
</dbReference>
<evidence type="ECO:0000313" key="5">
    <source>
        <dbReference type="EMBL" id="SIT37792.1"/>
    </source>
</evidence>
<organism evidence="5 6">
    <name type="scientific">Paraburkholderia piptadeniae</name>
    <dbReference type="NCBI Taxonomy" id="1701573"/>
    <lineage>
        <taxon>Bacteria</taxon>
        <taxon>Pseudomonadati</taxon>
        <taxon>Pseudomonadota</taxon>
        <taxon>Betaproteobacteria</taxon>
        <taxon>Burkholderiales</taxon>
        <taxon>Burkholderiaceae</taxon>
        <taxon>Paraburkholderia</taxon>
    </lineage>
</organism>
<dbReference type="EC" id="1.2.99.2" evidence="5"/>
<proteinExistence type="predicted"/>
<feature type="domain" description="FAD-binding PCMH-type" evidence="4">
    <location>
        <begin position="1"/>
        <end position="177"/>
    </location>
</feature>